<name>A0A840VRT1_9PROT</name>
<dbReference type="Proteomes" id="UP000553706">
    <property type="component" value="Unassembled WGS sequence"/>
</dbReference>
<dbReference type="RefSeq" id="WP_183265980.1">
    <property type="nucleotide sequence ID" value="NZ_JACHFJ010000003.1"/>
</dbReference>
<keyword evidence="1" id="KW-1133">Transmembrane helix</keyword>
<gene>
    <name evidence="2" type="ORF">HNP71_001223</name>
</gene>
<evidence type="ECO:0000313" key="2">
    <source>
        <dbReference type="EMBL" id="MBB5372972.1"/>
    </source>
</evidence>
<dbReference type="AlphaFoldDB" id="A0A840VRT1"/>
<proteinExistence type="predicted"/>
<feature type="transmembrane region" description="Helical" evidence="1">
    <location>
        <begin position="48"/>
        <end position="81"/>
    </location>
</feature>
<evidence type="ECO:0000313" key="3">
    <source>
        <dbReference type="Proteomes" id="UP000553706"/>
    </source>
</evidence>
<protein>
    <submittedName>
        <fullName evidence="2">Uncharacterized protein</fullName>
    </submittedName>
</protein>
<keyword evidence="3" id="KW-1185">Reference proteome</keyword>
<keyword evidence="1" id="KW-0812">Transmembrane</keyword>
<dbReference type="EMBL" id="JACHFJ010000003">
    <property type="protein sequence ID" value="MBB5372972.1"/>
    <property type="molecule type" value="Genomic_DNA"/>
</dbReference>
<keyword evidence="1" id="KW-0472">Membrane</keyword>
<comment type="caution">
    <text evidence="2">The sequence shown here is derived from an EMBL/GenBank/DDBJ whole genome shotgun (WGS) entry which is preliminary data.</text>
</comment>
<evidence type="ECO:0000256" key="1">
    <source>
        <dbReference type="SAM" id="Phobius"/>
    </source>
</evidence>
<reference evidence="2 3" key="1">
    <citation type="submission" date="2020-08" db="EMBL/GenBank/DDBJ databases">
        <title>Genomic Encyclopedia of Type Strains, Phase IV (KMG-IV): sequencing the most valuable type-strain genomes for metagenomic binning, comparative biology and taxonomic classification.</title>
        <authorList>
            <person name="Goeker M."/>
        </authorList>
    </citation>
    <scope>NUCLEOTIDE SEQUENCE [LARGE SCALE GENOMIC DNA]</scope>
    <source>
        <strain evidence="2 3">DSM 27026</strain>
    </source>
</reference>
<feature type="transmembrane region" description="Helical" evidence="1">
    <location>
        <begin position="12"/>
        <end position="36"/>
    </location>
</feature>
<organism evidence="2 3">
    <name type="scientific">Acidocella aromatica</name>
    <dbReference type="NCBI Taxonomy" id="1303579"/>
    <lineage>
        <taxon>Bacteria</taxon>
        <taxon>Pseudomonadati</taxon>
        <taxon>Pseudomonadota</taxon>
        <taxon>Alphaproteobacteria</taxon>
        <taxon>Acetobacterales</taxon>
        <taxon>Acidocellaceae</taxon>
        <taxon>Acidocella</taxon>
    </lineage>
</organism>
<accession>A0A840VRT1</accession>
<sequence length="106" mass="11196">MQEIINEFGSGIYYVAHVVMTGIGIIDDGFSVFMRAAGVVNPGLQLDFLLLMVVAVVVLTMRIIGGGLGWIILLLCVLLLLHRVVPGFSSPGGLPASSSLQSAIQQ</sequence>